<sequence length="54" mass="5867">MDNNGSIIISFINLYFLSITIIIESASAISKLNIISLLEMNILLPTKDNIDVGG</sequence>
<reference evidence="2" key="1">
    <citation type="submission" date="2018-05" db="EMBL/GenBank/DDBJ databases">
        <authorList>
            <person name="Lanie J.A."/>
            <person name="Ng W.-L."/>
            <person name="Kazmierczak K.M."/>
            <person name="Andrzejewski T.M."/>
            <person name="Davidsen T.M."/>
            <person name="Wayne K.J."/>
            <person name="Tettelin H."/>
            <person name="Glass J.I."/>
            <person name="Rusch D."/>
            <person name="Podicherti R."/>
            <person name="Tsui H.-C.T."/>
            <person name="Winkler M.E."/>
        </authorList>
    </citation>
    <scope>NUCLEOTIDE SEQUENCE</scope>
</reference>
<dbReference type="EMBL" id="UINC01025655">
    <property type="protein sequence ID" value="SVB01624.1"/>
    <property type="molecule type" value="Genomic_DNA"/>
</dbReference>
<evidence type="ECO:0000313" key="2">
    <source>
        <dbReference type="EMBL" id="SVB01624.1"/>
    </source>
</evidence>
<evidence type="ECO:0000256" key="1">
    <source>
        <dbReference type="SAM" id="Phobius"/>
    </source>
</evidence>
<keyword evidence="1" id="KW-0472">Membrane</keyword>
<accession>A0A382AJS7</accession>
<feature type="transmembrane region" description="Helical" evidence="1">
    <location>
        <begin position="6"/>
        <end position="23"/>
    </location>
</feature>
<name>A0A382AJS7_9ZZZZ</name>
<gene>
    <name evidence="2" type="ORF">METZ01_LOCUS154478</name>
</gene>
<keyword evidence="1" id="KW-1133">Transmembrane helix</keyword>
<organism evidence="2">
    <name type="scientific">marine metagenome</name>
    <dbReference type="NCBI Taxonomy" id="408172"/>
    <lineage>
        <taxon>unclassified sequences</taxon>
        <taxon>metagenomes</taxon>
        <taxon>ecological metagenomes</taxon>
    </lineage>
</organism>
<proteinExistence type="predicted"/>
<protein>
    <submittedName>
        <fullName evidence="2">Uncharacterized protein</fullName>
    </submittedName>
</protein>
<keyword evidence="1" id="KW-0812">Transmembrane</keyword>
<dbReference type="AlphaFoldDB" id="A0A382AJS7"/>